<dbReference type="RefSeq" id="WP_208466749.1">
    <property type="nucleotide sequence ID" value="NZ_JAGFNS010000004.1"/>
</dbReference>
<dbReference type="Gene3D" id="1.25.40.10">
    <property type="entry name" value="Tetratricopeptide repeat domain"/>
    <property type="match status" value="4"/>
</dbReference>
<proteinExistence type="predicted"/>
<feature type="region of interest" description="Disordered" evidence="1">
    <location>
        <begin position="514"/>
        <end position="543"/>
    </location>
</feature>
<evidence type="ECO:0000256" key="1">
    <source>
        <dbReference type="SAM" id="MobiDB-lite"/>
    </source>
</evidence>
<keyword evidence="3" id="KW-1185">Reference proteome</keyword>
<dbReference type="EMBL" id="JAGFNS010000004">
    <property type="protein sequence ID" value="MBO3737551.1"/>
    <property type="molecule type" value="Genomic_DNA"/>
</dbReference>
<gene>
    <name evidence="2" type="ORF">J5X75_08465</name>
</gene>
<dbReference type="InterPro" id="IPR011990">
    <property type="entry name" value="TPR-like_helical_dom_sf"/>
</dbReference>
<name>A0ABS3UH81_9ACTN</name>
<accession>A0ABS3UH81</accession>
<sequence>MDDSRALTLQAIAILRNPGRTPDRAALDTAIDLLRQALAGTPADSPDRAGGLANLSGALHQRFTAFGDPADLDACVDYGQAAGDAAKPGSDAYAISRTNLAASLRLRFDRRQDPADLERAIETGRDAVRATRDDDPRLAVRLANLANGLRTRAEETGDPRDIHESAELAADAYRRCPAGDPSRPAIASNVSMSRYARYRATGDLTDLEAAVAAGRECLALGPGPSVAAAIRLSNTALMLRDLGRHTGSTDRCAEAVTMAERAADLVERVGVEHPANRVSVRQTAGVARLEHFERTGDPADLDAASRWARAAVEAAATLGPSGPVVARAWHHLSNVLQARAEALGDTSGPDGVDAAVRAAETAVAAAHERYPERPALLTTLSAAHRLRYEEHGTAADLDHAVAHARTALRLAGDRIRSRRTALATLGVALQSRFESGAPDGDIAEAVTVLREAATTTSGRANLAAALLRAYTVRRERALLDESIATADRAVAESAAGDRWLPARLNTLAMALRERAERDGSRTDADAAVDRARQATAAAGPSAGQRRPALAGLAVALQTRYTVTAAASDLDDAIQAGWEVLAGLPADHPDRPRYLGNQGSALHERFTARGSAADLAAAVSCLRDAVDATPDNDRDVPGRLGNLSAALREAGDADGAASAARRAAGLVPAGDREAPRFEELLALALEHLGRLDEARRHFAAAITATAAEDRADRRSNQGGLFIRIFDRTGEAAHLDEAVAAAREAARIARPGDPRRLIYRSNLGVALMRRHGETADPADMAEAVANFREVVASTITPTAVRAAAGRGWTMLAADRADWADATTAARHGLELAARAADRGVARSDQERLLAPNQGFASLAAACALNAGDRAEAIELLEAGRAVLLARSLDLRTDLTALAVLNPTLAARLADLRAGLDTPPVSPITPPAV</sequence>
<dbReference type="SUPFAM" id="SSF48452">
    <property type="entry name" value="TPR-like"/>
    <property type="match status" value="1"/>
</dbReference>
<evidence type="ECO:0000313" key="3">
    <source>
        <dbReference type="Proteomes" id="UP000679690"/>
    </source>
</evidence>
<comment type="caution">
    <text evidence="2">The sequence shown here is derived from an EMBL/GenBank/DDBJ whole genome shotgun (WGS) entry which is preliminary data.</text>
</comment>
<feature type="compositionally biased region" description="Basic and acidic residues" evidence="1">
    <location>
        <begin position="514"/>
        <end position="532"/>
    </location>
</feature>
<organism evidence="2 3">
    <name type="scientific">Actinoplanes flavus</name>
    <dbReference type="NCBI Taxonomy" id="2820290"/>
    <lineage>
        <taxon>Bacteria</taxon>
        <taxon>Bacillati</taxon>
        <taxon>Actinomycetota</taxon>
        <taxon>Actinomycetes</taxon>
        <taxon>Micromonosporales</taxon>
        <taxon>Micromonosporaceae</taxon>
        <taxon>Actinoplanes</taxon>
    </lineage>
</organism>
<dbReference type="Proteomes" id="UP000679690">
    <property type="component" value="Unassembled WGS sequence"/>
</dbReference>
<evidence type="ECO:0008006" key="4">
    <source>
        <dbReference type="Google" id="ProtNLM"/>
    </source>
</evidence>
<reference evidence="2 3" key="1">
    <citation type="submission" date="2021-03" db="EMBL/GenBank/DDBJ databases">
        <title>Actinoplanes flavus sp. nov., a novel actinomycete isolated from Coconut Palm rhizosphere soil.</title>
        <authorList>
            <person name="Luo X."/>
        </authorList>
    </citation>
    <scope>NUCLEOTIDE SEQUENCE [LARGE SCALE GENOMIC DNA]</scope>
    <source>
        <strain evidence="2 3">NEAU-H7</strain>
    </source>
</reference>
<evidence type="ECO:0000313" key="2">
    <source>
        <dbReference type="EMBL" id="MBO3737551.1"/>
    </source>
</evidence>
<protein>
    <recommendedName>
        <fullName evidence="4">Tetratricopeptide repeat protein</fullName>
    </recommendedName>
</protein>